<evidence type="ECO:0000256" key="8">
    <source>
        <dbReference type="ARBA" id="ARBA00022796"/>
    </source>
</evidence>
<dbReference type="SFLD" id="SFLDF00027">
    <property type="entry name" value="p-type_atpase"/>
    <property type="match status" value="1"/>
</dbReference>
<feature type="transmembrane region" description="Helical" evidence="18">
    <location>
        <begin position="249"/>
        <end position="268"/>
    </location>
</feature>
<dbReference type="PANTHER" id="PTHR43520:SF8">
    <property type="entry name" value="P-TYPE CU(+) TRANSPORTER"/>
    <property type="match status" value="1"/>
</dbReference>
<dbReference type="PROSITE" id="PS50846">
    <property type="entry name" value="HMA_2"/>
    <property type="match status" value="2"/>
</dbReference>
<dbReference type="SUPFAM" id="SSF81653">
    <property type="entry name" value="Calcium ATPase, transduction domain A"/>
    <property type="match status" value="1"/>
</dbReference>
<dbReference type="Gene3D" id="2.70.150.10">
    <property type="entry name" value="Calcium-transporting ATPase, cytoplasmic transduction domain A"/>
    <property type="match status" value="1"/>
</dbReference>
<dbReference type="GO" id="GO:0012505">
    <property type="term" value="C:endomembrane system"/>
    <property type="evidence" value="ECO:0007669"/>
    <property type="project" value="UniProtKB-SubCell"/>
</dbReference>
<reference evidence="21 22" key="1">
    <citation type="submission" date="2019-08" db="EMBL/GenBank/DDBJ databases">
        <authorList>
            <person name="Peeters C."/>
        </authorList>
    </citation>
    <scope>NUCLEOTIDE SEQUENCE [LARGE SCALE GENOMIC DNA]</scope>
    <source>
        <strain evidence="21 22">LMG 31117</strain>
    </source>
</reference>
<evidence type="ECO:0000256" key="7">
    <source>
        <dbReference type="ARBA" id="ARBA00022741"/>
    </source>
</evidence>
<dbReference type="InterPro" id="IPR023214">
    <property type="entry name" value="HAD_sf"/>
</dbReference>
<dbReference type="InterPro" id="IPR008250">
    <property type="entry name" value="ATPase_P-typ_transduc_dom_A_sf"/>
</dbReference>
<evidence type="ECO:0000256" key="9">
    <source>
        <dbReference type="ARBA" id="ARBA00022840"/>
    </source>
</evidence>
<dbReference type="EMBL" id="CABPSP010000015">
    <property type="protein sequence ID" value="VVE72556.1"/>
    <property type="molecule type" value="Genomic_DNA"/>
</dbReference>
<dbReference type="InterPro" id="IPR023299">
    <property type="entry name" value="ATPase_P-typ_cyto_dom_N"/>
</dbReference>
<evidence type="ECO:0000256" key="12">
    <source>
        <dbReference type="ARBA" id="ARBA00022989"/>
    </source>
</evidence>
<dbReference type="EC" id="7.2.2.9" evidence="16"/>
<dbReference type="CDD" id="cd00371">
    <property type="entry name" value="HMA"/>
    <property type="match status" value="2"/>
</dbReference>
<dbReference type="SUPFAM" id="SSF81660">
    <property type="entry name" value="Metal cation-transporting ATPase, ATP-binding domain N"/>
    <property type="match status" value="1"/>
</dbReference>
<comment type="similarity">
    <text evidence="2 18">Belongs to the cation transport ATPase (P-type) (TC 3.A.3) family. Type IB subfamily.</text>
</comment>
<dbReference type="NCBIfam" id="TIGR00003">
    <property type="entry name" value="copper ion binding protein"/>
    <property type="match status" value="1"/>
</dbReference>
<feature type="transmembrane region" description="Helical" evidence="18">
    <location>
        <begin position="440"/>
        <end position="461"/>
    </location>
</feature>
<dbReference type="PROSITE" id="PS01047">
    <property type="entry name" value="HMA_1"/>
    <property type="match status" value="2"/>
</dbReference>
<dbReference type="SUPFAM" id="SSF56784">
    <property type="entry name" value="HAD-like"/>
    <property type="match status" value="1"/>
</dbReference>
<dbReference type="FunFam" id="3.30.70.100:FF:000005">
    <property type="entry name" value="Copper-exporting P-type ATPase A"/>
    <property type="match status" value="2"/>
</dbReference>
<keyword evidence="13" id="KW-0186">Copper</keyword>
<dbReference type="AlphaFoldDB" id="A0A5E5AHQ9"/>
<evidence type="ECO:0000313" key="21">
    <source>
        <dbReference type="EMBL" id="VVE72556.1"/>
    </source>
</evidence>
<comment type="catalytic activity">
    <reaction evidence="17">
        <text>Cu(2+)(in) + ATP + H2O = Cu(2+)(out) + ADP + phosphate + H(+)</text>
        <dbReference type="Rhea" id="RHEA:10376"/>
        <dbReference type="ChEBI" id="CHEBI:15377"/>
        <dbReference type="ChEBI" id="CHEBI:15378"/>
        <dbReference type="ChEBI" id="CHEBI:29036"/>
        <dbReference type="ChEBI" id="CHEBI:30616"/>
        <dbReference type="ChEBI" id="CHEBI:43474"/>
        <dbReference type="ChEBI" id="CHEBI:456216"/>
        <dbReference type="EC" id="7.2.2.9"/>
    </reaction>
</comment>
<name>A0A5E5AHQ9_9BURK</name>
<dbReference type="InterPro" id="IPR027256">
    <property type="entry name" value="P-typ_ATPase_IB"/>
</dbReference>
<dbReference type="GO" id="GO:0005524">
    <property type="term" value="F:ATP binding"/>
    <property type="evidence" value="ECO:0007669"/>
    <property type="project" value="UniProtKB-UniRule"/>
</dbReference>
<evidence type="ECO:0000256" key="6">
    <source>
        <dbReference type="ARBA" id="ARBA00022737"/>
    </source>
</evidence>
<keyword evidence="9 18" id="KW-0067">ATP-binding</keyword>
<keyword evidence="8" id="KW-0187">Copper transport</keyword>
<keyword evidence="3" id="KW-0813">Transport</keyword>
<dbReference type="FunFam" id="2.70.150.10:FF:000002">
    <property type="entry name" value="Copper-transporting ATPase 1, putative"/>
    <property type="match status" value="1"/>
</dbReference>
<evidence type="ECO:0000256" key="10">
    <source>
        <dbReference type="ARBA" id="ARBA00022842"/>
    </source>
</evidence>
<dbReference type="GO" id="GO:0005507">
    <property type="term" value="F:copper ion binding"/>
    <property type="evidence" value="ECO:0007669"/>
    <property type="project" value="InterPro"/>
</dbReference>
<dbReference type="GO" id="GO:0005886">
    <property type="term" value="C:plasma membrane"/>
    <property type="evidence" value="ECO:0007669"/>
    <property type="project" value="UniProtKB-SubCell"/>
</dbReference>
<dbReference type="Gene3D" id="3.40.50.1000">
    <property type="entry name" value="HAD superfamily/HAD-like"/>
    <property type="match status" value="1"/>
</dbReference>
<accession>A0A5E5AHQ9</accession>
<evidence type="ECO:0000256" key="15">
    <source>
        <dbReference type="ARBA" id="ARBA00023136"/>
    </source>
</evidence>
<dbReference type="SFLD" id="SFLDS00003">
    <property type="entry name" value="Haloacid_Dehalogenase"/>
    <property type="match status" value="1"/>
</dbReference>
<dbReference type="PRINTS" id="PR00119">
    <property type="entry name" value="CATATPASE"/>
</dbReference>
<evidence type="ECO:0000256" key="4">
    <source>
        <dbReference type="ARBA" id="ARBA00022692"/>
    </source>
</evidence>
<keyword evidence="6" id="KW-0677">Repeat</keyword>
<dbReference type="Gene3D" id="3.40.1110.10">
    <property type="entry name" value="Calcium-transporting ATPase, cytoplasmic domain N"/>
    <property type="match status" value="1"/>
</dbReference>
<dbReference type="InterPro" id="IPR044492">
    <property type="entry name" value="P_typ_ATPase_HD_dom"/>
</dbReference>
<keyword evidence="7 18" id="KW-0547">Nucleotide-binding</keyword>
<keyword evidence="4 18" id="KW-0812">Transmembrane</keyword>
<keyword evidence="14" id="KW-0406">Ion transport</keyword>
<dbReference type="CDD" id="cd02094">
    <property type="entry name" value="P-type_ATPase_Cu-like"/>
    <property type="match status" value="1"/>
</dbReference>
<keyword evidence="22" id="KW-1185">Reference proteome</keyword>
<feature type="transmembrane region" description="Helical" evidence="18">
    <location>
        <begin position="218"/>
        <end position="237"/>
    </location>
</feature>
<dbReference type="GO" id="GO:0043682">
    <property type="term" value="F:P-type divalent copper transporter activity"/>
    <property type="evidence" value="ECO:0007669"/>
    <property type="project" value="UniProtKB-EC"/>
</dbReference>
<comment type="subcellular location">
    <subcellularLocation>
        <location evidence="18">Cell membrane</location>
    </subcellularLocation>
    <subcellularLocation>
        <location evidence="1">Endomembrane system</location>
        <topology evidence="1">Multi-pass membrane protein</topology>
    </subcellularLocation>
</comment>
<proteinExistence type="inferred from homology"/>
<evidence type="ECO:0000256" key="16">
    <source>
        <dbReference type="ARBA" id="ARBA00038904"/>
    </source>
</evidence>
<keyword evidence="15 18" id="KW-0472">Membrane</keyword>
<evidence type="ECO:0000313" key="22">
    <source>
        <dbReference type="Proteomes" id="UP000383122"/>
    </source>
</evidence>
<feature type="domain" description="HMA" evidence="20">
    <location>
        <begin position="74"/>
        <end position="140"/>
    </location>
</feature>
<evidence type="ECO:0000259" key="20">
    <source>
        <dbReference type="PROSITE" id="PS50846"/>
    </source>
</evidence>
<keyword evidence="5 18" id="KW-0479">Metal-binding</keyword>
<evidence type="ECO:0000256" key="19">
    <source>
        <dbReference type="SAM" id="MobiDB-lite"/>
    </source>
</evidence>
<evidence type="ECO:0000256" key="14">
    <source>
        <dbReference type="ARBA" id="ARBA00023065"/>
    </source>
</evidence>
<feature type="domain" description="HMA" evidence="20">
    <location>
        <begin position="3"/>
        <end position="72"/>
    </location>
</feature>
<dbReference type="PRINTS" id="PR00941">
    <property type="entry name" value="CDATPASE"/>
</dbReference>
<evidence type="ECO:0000256" key="3">
    <source>
        <dbReference type="ARBA" id="ARBA00022448"/>
    </source>
</evidence>
<keyword evidence="11" id="KW-1278">Translocase</keyword>
<evidence type="ECO:0000256" key="18">
    <source>
        <dbReference type="RuleBase" id="RU362081"/>
    </source>
</evidence>
<dbReference type="OrthoDB" id="8552908at2"/>
<dbReference type="Gene3D" id="3.30.70.100">
    <property type="match status" value="2"/>
</dbReference>
<dbReference type="InterPro" id="IPR017969">
    <property type="entry name" value="Heavy-metal-associated_CS"/>
</dbReference>
<dbReference type="InterPro" id="IPR018303">
    <property type="entry name" value="ATPase_P-typ_P_site"/>
</dbReference>
<keyword evidence="10" id="KW-0460">Magnesium</keyword>
<evidence type="ECO:0000256" key="11">
    <source>
        <dbReference type="ARBA" id="ARBA00022967"/>
    </source>
</evidence>
<dbReference type="InterPro" id="IPR059000">
    <property type="entry name" value="ATPase_P-type_domA"/>
</dbReference>
<dbReference type="Pfam" id="PF00122">
    <property type="entry name" value="E1-E2_ATPase"/>
    <property type="match status" value="1"/>
</dbReference>
<dbReference type="GO" id="GO:0016887">
    <property type="term" value="F:ATP hydrolysis activity"/>
    <property type="evidence" value="ECO:0007669"/>
    <property type="project" value="InterPro"/>
</dbReference>
<feature type="transmembrane region" description="Helical" evidence="18">
    <location>
        <begin position="778"/>
        <end position="795"/>
    </location>
</feature>
<dbReference type="InterPro" id="IPR036163">
    <property type="entry name" value="HMA_dom_sf"/>
</dbReference>
<dbReference type="SUPFAM" id="SSF81665">
    <property type="entry name" value="Calcium ATPase, transmembrane domain M"/>
    <property type="match status" value="1"/>
</dbReference>
<dbReference type="Pfam" id="PF00403">
    <property type="entry name" value="HMA"/>
    <property type="match status" value="2"/>
</dbReference>
<keyword evidence="18" id="KW-1003">Cell membrane</keyword>
<dbReference type="NCBIfam" id="TIGR01494">
    <property type="entry name" value="ATPase_P-type"/>
    <property type="match status" value="2"/>
</dbReference>
<evidence type="ECO:0000256" key="13">
    <source>
        <dbReference type="ARBA" id="ARBA00023008"/>
    </source>
</evidence>
<dbReference type="InterPro" id="IPR036412">
    <property type="entry name" value="HAD-like_sf"/>
</dbReference>
<dbReference type="InterPro" id="IPR006122">
    <property type="entry name" value="HMA_Cu_ion-bd"/>
</dbReference>
<dbReference type="InterPro" id="IPR006121">
    <property type="entry name" value="HMA_dom"/>
</dbReference>
<evidence type="ECO:0000256" key="1">
    <source>
        <dbReference type="ARBA" id="ARBA00004127"/>
    </source>
</evidence>
<feature type="transmembrane region" description="Helical" evidence="18">
    <location>
        <begin position="801"/>
        <end position="821"/>
    </location>
</feature>
<dbReference type="SFLD" id="SFLDG00002">
    <property type="entry name" value="C1.7:_P-type_atpase_like"/>
    <property type="match status" value="1"/>
</dbReference>
<keyword evidence="12 18" id="KW-1133">Transmembrane helix</keyword>
<protein>
    <recommendedName>
        <fullName evidence="16">P-type Cu(2+) transporter</fullName>
        <ecNumber evidence="16">7.2.2.9</ecNumber>
    </recommendedName>
</protein>
<evidence type="ECO:0000256" key="17">
    <source>
        <dbReference type="ARBA" id="ARBA00047424"/>
    </source>
</evidence>
<dbReference type="GO" id="GO:0055070">
    <property type="term" value="P:copper ion homeostasis"/>
    <property type="evidence" value="ECO:0007669"/>
    <property type="project" value="TreeGrafter"/>
</dbReference>
<dbReference type="Proteomes" id="UP000383122">
    <property type="component" value="Unassembled WGS sequence"/>
</dbReference>
<evidence type="ECO:0000256" key="2">
    <source>
        <dbReference type="ARBA" id="ARBA00006024"/>
    </source>
</evidence>
<dbReference type="SUPFAM" id="SSF55008">
    <property type="entry name" value="HMA, heavy metal-associated domain"/>
    <property type="match status" value="2"/>
</dbReference>
<dbReference type="NCBIfam" id="TIGR01525">
    <property type="entry name" value="ATPase-IB_hvy"/>
    <property type="match status" value="1"/>
</dbReference>
<feature type="region of interest" description="Disordered" evidence="19">
    <location>
        <begin position="830"/>
        <end position="853"/>
    </location>
</feature>
<dbReference type="InterPro" id="IPR001757">
    <property type="entry name" value="P_typ_ATPase"/>
</dbReference>
<dbReference type="RefSeq" id="WP_150740090.1">
    <property type="nucleotide sequence ID" value="NZ_CABPSP010000015.1"/>
</dbReference>
<organism evidence="21 22">
    <name type="scientific">Pandoraea anapnoica</name>
    <dbReference type="NCBI Taxonomy" id="2508301"/>
    <lineage>
        <taxon>Bacteria</taxon>
        <taxon>Pseudomonadati</taxon>
        <taxon>Pseudomonadota</taxon>
        <taxon>Betaproteobacteria</taxon>
        <taxon>Burkholderiales</taxon>
        <taxon>Burkholderiaceae</taxon>
        <taxon>Pandoraea</taxon>
    </lineage>
</organism>
<evidence type="ECO:0000256" key="5">
    <source>
        <dbReference type="ARBA" id="ARBA00022723"/>
    </source>
</evidence>
<feature type="transmembrane region" description="Helical" evidence="18">
    <location>
        <begin position="406"/>
        <end position="428"/>
    </location>
</feature>
<dbReference type="Pfam" id="PF00702">
    <property type="entry name" value="Hydrolase"/>
    <property type="match status" value="1"/>
</dbReference>
<dbReference type="PANTHER" id="PTHR43520">
    <property type="entry name" value="ATP7, ISOFORM B"/>
    <property type="match status" value="1"/>
</dbReference>
<sequence length="853" mass="87631">MTQNWSVGIEGMTCASCVTRVEKALRRTPGVASANVNLATETAAVEAAADVAPAALLGAVEAAVSDAGYQVAEQSFELAIGGMTCASCAGRVEKALRNVPGVVEANVNLATERAAVRGVRGVVDVAVLSAAVEKAGYEASVVSDPAQAASAENGPTWWPVAVAAVLSLPLLLPMLVEPFGVHLMPPPWVQWLLATPVQFWLGARFYRAGYKAVRAGSGNMDLLVALGTSAAYGLSLYEWWRAPAGSMPHLYFEAAAVVITLVLLGKWLEVRAKRRTVEAIRALAALRPETARVVRDPHGAASEVSVPLSQVKVGDWVVVRAGERVPVDGVIRDGASQLDESLLTGEPLPIDKADGDKVVGGSINGAGTLRVETTAVGADTALARIIRMVEDAQAGKAPIQRAVDRVAAVFVPVVVLIAVVTVIAGWALGLGLEVSLLNAVAVLVIACPCALGLATPAAIMVGTGAAARQGILIKDAEALELAHRINVVAFDKTGTLTEGKPRLVAHLPAQGTSADTLLRWSAAVQSGSSHPLAKAVTTAAEEAGLASAVPLASDIAALPGRGMRADIQEVQGTDAVSGPLSGRHTLQLGNARLLDELGISQGALASEAVRLAGEGRTVSWLVETGNAGADDVADERARSGRLLGLLAFGDTLKATARPAIDRLHGLGVRCVMVTGDNAGSAKAVASALGLDEVHADVLPEHKAEVIAQLKRDGAVVAMVGDGINDAPALAAADVGIAMGSGTDVAMQTAGITLMRGDPQRVADAIDVSRRTWSKIRQNLFWAFAYNVVGIPLAAFGMLSPVIAGAAMALSSVSVVSNALLLRRWRPANQETTSTSAGSAGKPDAVGGARRAGV</sequence>
<dbReference type="PROSITE" id="PS00154">
    <property type="entry name" value="ATPASE_E1_E2"/>
    <property type="match status" value="1"/>
</dbReference>
<dbReference type="InterPro" id="IPR023298">
    <property type="entry name" value="ATPase_P-typ_TM_dom_sf"/>
</dbReference>
<gene>
    <name evidence="21" type="ORF">PAN31117_04437</name>
</gene>